<gene>
    <name evidence="1" type="ORF">H1011_01785</name>
</gene>
<accession>A0A832UYD6</accession>
<keyword evidence="2" id="KW-1185">Reference proteome</keyword>
<name>A0A832UYD6_9ARCH</name>
<dbReference type="AlphaFoldDB" id="A0A832UYD6"/>
<comment type="caution">
    <text evidence="1">The sequence shown here is derived from an EMBL/GenBank/DDBJ whole genome shotgun (WGS) entry which is preliminary data.</text>
</comment>
<evidence type="ECO:0000313" key="1">
    <source>
        <dbReference type="EMBL" id="HIJ99538.1"/>
    </source>
</evidence>
<evidence type="ECO:0000313" key="2">
    <source>
        <dbReference type="Proteomes" id="UP000604391"/>
    </source>
</evidence>
<proteinExistence type="predicted"/>
<organism evidence="1 2">
    <name type="scientific">Candidatus Undinarchaeum marinum</name>
    <dbReference type="NCBI Taxonomy" id="2756141"/>
    <lineage>
        <taxon>Archaea</taxon>
        <taxon>Candidatus Undinarchaeota</taxon>
        <taxon>Candidatus Undinarchaeia</taxon>
        <taxon>Candidatus Undinarchaeales</taxon>
        <taxon>Candidatus Undinarchaeaceae</taxon>
        <taxon>Candidatus Undinarchaeum</taxon>
    </lineage>
</organism>
<dbReference type="Proteomes" id="UP000604391">
    <property type="component" value="Unassembled WGS sequence"/>
</dbReference>
<protein>
    <submittedName>
        <fullName evidence="1">Uncharacterized protein</fullName>
    </submittedName>
</protein>
<reference evidence="1 2" key="1">
    <citation type="journal article" name="Nat. Commun.">
        <title>Undinarchaeota illuminate DPANN phylogeny and the impact of gene transfer on archaeal evolution.</title>
        <authorList>
            <person name="Dombrowski N."/>
            <person name="Williams T.A."/>
            <person name="Sun J."/>
            <person name="Woodcroft B.J."/>
            <person name="Lee J.H."/>
            <person name="Minh B.Q."/>
            <person name="Rinke C."/>
            <person name="Spang A."/>
        </authorList>
    </citation>
    <scope>NUCLEOTIDE SEQUENCE [LARGE SCALE GENOMIC DNA]</scope>
    <source>
        <strain evidence="1">MAG_bin17</strain>
    </source>
</reference>
<sequence length="82" mass="9540">MVEQEYLEELKRAVLELEGHANMFSFEDLENYAKGHGIPEKEVDGLIHELIAEEYIHKIHGTELYSRTVHKDYSQAAEKQPL</sequence>
<dbReference type="EMBL" id="DVAD01000010">
    <property type="protein sequence ID" value="HIJ99538.1"/>
    <property type="molecule type" value="Genomic_DNA"/>
</dbReference>